<dbReference type="Proteomes" id="UP000218160">
    <property type="component" value="Chromosome 1"/>
</dbReference>
<dbReference type="AlphaFoldDB" id="A0A291B7Y6"/>
<evidence type="ECO:0000313" key="2">
    <source>
        <dbReference type="Proteomes" id="UP000218160"/>
    </source>
</evidence>
<evidence type="ECO:0008006" key="3">
    <source>
        <dbReference type="Google" id="ProtNLM"/>
    </source>
</evidence>
<reference evidence="2" key="1">
    <citation type="submission" date="2017-04" db="EMBL/GenBank/DDBJ databases">
        <title>Genome evolution of the luminous symbionts of deep sea anglerfish.</title>
        <authorList>
            <person name="Hendry T.A."/>
        </authorList>
    </citation>
    <scope>NUCLEOTIDE SEQUENCE [LARGE SCALE GENOMIC DNA]</scope>
</reference>
<sequence length="45" mass="5285">MVNVMCKTKNKESIKYLAIDTMWLTVYGKEELKAKKHDITGNRRV</sequence>
<gene>
    <name evidence="1" type="ORF">BTN50_0589</name>
</gene>
<evidence type="ECO:0000313" key="1">
    <source>
        <dbReference type="EMBL" id="ATF09112.1"/>
    </source>
</evidence>
<dbReference type="KEGG" id="elux:BTN50_0589"/>
<proteinExistence type="predicted"/>
<keyword evidence="2" id="KW-1185">Reference proteome</keyword>
<dbReference type="RefSeq" id="WP_394336767.1">
    <property type="nucleotide sequence ID" value="NZ_CP020660.1"/>
</dbReference>
<name>A0A291B7Y6_9GAMM</name>
<dbReference type="EMBL" id="CP020660">
    <property type="protein sequence ID" value="ATF09112.1"/>
    <property type="molecule type" value="Genomic_DNA"/>
</dbReference>
<accession>A0A291B7Y6</accession>
<protein>
    <recommendedName>
        <fullName evidence="3">Mobile element protein</fullName>
    </recommendedName>
</protein>
<organism evidence="1 2">
    <name type="scientific">Candidatus Enterovibrio altilux</name>
    <dbReference type="NCBI Taxonomy" id="1927128"/>
    <lineage>
        <taxon>Bacteria</taxon>
        <taxon>Pseudomonadati</taxon>
        <taxon>Pseudomonadota</taxon>
        <taxon>Gammaproteobacteria</taxon>
        <taxon>Vibrionales</taxon>
        <taxon>Vibrionaceae</taxon>
        <taxon>Enterovibrio</taxon>
    </lineage>
</organism>